<keyword evidence="5" id="KW-1185">Reference proteome</keyword>
<organism evidence="3 5">
    <name type="scientific">Georgenia halophila</name>
    <dbReference type="NCBI Taxonomy" id="620889"/>
    <lineage>
        <taxon>Bacteria</taxon>
        <taxon>Bacillati</taxon>
        <taxon>Actinomycetota</taxon>
        <taxon>Actinomycetes</taxon>
        <taxon>Micrococcales</taxon>
        <taxon>Bogoriellaceae</taxon>
        <taxon>Georgenia</taxon>
    </lineage>
</organism>
<comment type="caution">
    <text evidence="3">The sequence shown here is derived from an EMBL/GenBank/DDBJ whole genome shotgun (WGS) entry which is preliminary data.</text>
</comment>
<dbReference type="RefSeq" id="WP_345214934.1">
    <property type="nucleotide sequence ID" value="NZ_BAABGN010000002.1"/>
</dbReference>
<proteinExistence type="predicted"/>
<gene>
    <name evidence="3" type="ORF">GCM10023169_05270</name>
    <name evidence="4" type="ORF">GCM10023169_12880</name>
</gene>
<feature type="compositionally biased region" description="Basic and acidic residues" evidence="1">
    <location>
        <begin position="170"/>
        <end position="185"/>
    </location>
</feature>
<evidence type="ECO:0000313" key="4">
    <source>
        <dbReference type="EMBL" id="GAA4420697.1"/>
    </source>
</evidence>
<sequence>MADRLDTPLEGGRFRRPRVDPEFFGRVSEAIARFIGTPRFLFYLTVFCAAWMLWNVLAPVRLRFDSPDMGFIALTLMLSLQASYAAPLILLAQNRQDDRDRVSNEQDRQRAERNLADTEYLAREMAAVRLSLGEVATRDFVRSELRGLLEDMVEEREERIRELERELAHMAREGVGSGDERHGDEAGDGGPRGGSRDGPHAGPRTPPTMET</sequence>
<keyword evidence="2" id="KW-0472">Membrane</keyword>
<dbReference type="InterPro" id="IPR010406">
    <property type="entry name" value="DUF1003"/>
</dbReference>
<dbReference type="PANTHER" id="PTHR41386:SF1">
    <property type="entry name" value="MEMBRANE PROTEIN"/>
    <property type="match status" value="1"/>
</dbReference>
<keyword evidence="2" id="KW-0812">Transmembrane</keyword>
<evidence type="ECO:0008006" key="6">
    <source>
        <dbReference type="Google" id="ProtNLM"/>
    </source>
</evidence>
<dbReference type="EMBL" id="BAABGN010000004">
    <property type="protein sequence ID" value="GAA4420697.1"/>
    <property type="molecule type" value="Genomic_DNA"/>
</dbReference>
<dbReference type="EMBL" id="BAABGN010000002">
    <property type="protein sequence ID" value="GAA4417106.1"/>
    <property type="molecule type" value="Genomic_DNA"/>
</dbReference>
<dbReference type="Proteomes" id="UP001500622">
    <property type="component" value="Unassembled WGS sequence"/>
</dbReference>
<reference evidence="3" key="1">
    <citation type="journal article" date="2014" name="Int. J. Syst. Evol. Microbiol.">
        <title>Complete genome of a new Firmicutes species belonging to the dominant human colonic microbiota ('Ruminococcus bicirculans') reveals two chromosomes and a selective capacity to utilize plant glucans.</title>
        <authorList>
            <consortium name="NISC Comparative Sequencing Program"/>
            <person name="Wegmann U."/>
            <person name="Louis P."/>
            <person name="Goesmann A."/>
            <person name="Henrissat B."/>
            <person name="Duncan S.H."/>
            <person name="Flint H.J."/>
        </authorList>
    </citation>
    <scope>NUCLEOTIDE SEQUENCE</scope>
    <source>
        <strain evidence="3">JCM 17810</strain>
    </source>
</reference>
<keyword evidence="2" id="KW-1133">Transmembrane helix</keyword>
<accession>A0ABP8KV26</accession>
<feature type="transmembrane region" description="Helical" evidence="2">
    <location>
        <begin position="69"/>
        <end position="91"/>
    </location>
</feature>
<feature type="region of interest" description="Disordered" evidence="1">
    <location>
        <begin position="170"/>
        <end position="211"/>
    </location>
</feature>
<protein>
    <recommendedName>
        <fullName evidence="6">DUF1003 domain-containing protein</fullName>
    </recommendedName>
</protein>
<feature type="transmembrane region" description="Helical" evidence="2">
    <location>
        <begin position="40"/>
        <end position="57"/>
    </location>
</feature>
<evidence type="ECO:0000256" key="2">
    <source>
        <dbReference type="SAM" id="Phobius"/>
    </source>
</evidence>
<reference evidence="5" key="2">
    <citation type="journal article" date="2019" name="Int. J. Syst. Evol. Microbiol.">
        <title>The Global Catalogue of Microorganisms (GCM) 10K type strain sequencing project: providing services to taxonomists for standard genome sequencing and annotation.</title>
        <authorList>
            <consortium name="The Broad Institute Genomics Platform"/>
            <consortium name="The Broad Institute Genome Sequencing Center for Infectious Disease"/>
            <person name="Wu L."/>
            <person name="Ma J."/>
        </authorList>
    </citation>
    <scope>NUCLEOTIDE SEQUENCE [LARGE SCALE GENOMIC DNA]</scope>
    <source>
        <strain evidence="5">JCM 17810</strain>
    </source>
</reference>
<evidence type="ECO:0000256" key="1">
    <source>
        <dbReference type="SAM" id="MobiDB-lite"/>
    </source>
</evidence>
<evidence type="ECO:0000313" key="3">
    <source>
        <dbReference type="EMBL" id="GAA4417106.1"/>
    </source>
</evidence>
<dbReference type="PANTHER" id="PTHR41386">
    <property type="entry name" value="INTEGRAL MEMBRANE PROTEIN-RELATED"/>
    <property type="match status" value="1"/>
</dbReference>
<evidence type="ECO:0000313" key="5">
    <source>
        <dbReference type="Proteomes" id="UP001500622"/>
    </source>
</evidence>
<reference evidence="3" key="3">
    <citation type="submission" date="2023-12" db="EMBL/GenBank/DDBJ databases">
        <authorList>
            <person name="Sun Q."/>
            <person name="Inoue M."/>
        </authorList>
    </citation>
    <scope>NUCLEOTIDE SEQUENCE</scope>
    <source>
        <strain evidence="3">JCM 17810</strain>
    </source>
</reference>
<name>A0ABP8KV26_9MICO</name>
<dbReference type="Pfam" id="PF06210">
    <property type="entry name" value="DUF1003"/>
    <property type="match status" value="1"/>
</dbReference>